<dbReference type="InterPro" id="IPR001547">
    <property type="entry name" value="Glyco_hydro_5"/>
</dbReference>
<evidence type="ECO:0000256" key="14">
    <source>
        <dbReference type="ARBA" id="ARBA00041472"/>
    </source>
</evidence>
<evidence type="ECO:0000256" key="8">
    <source>
        <dbReference type="ARBA" id="ARBA00023295"/>
    </source>
</evidence>
<comment type="catalytic activity">
    <reaction evidence="11">
        <text>Random hydrolysis of (1-&gt;6)-linkages in (1-&gt;6)-beta-D-glucans.</text>
        <dbReference type="EC" id="3.2.1.75"/>
    </reaction>
</comment>
<evidence type="ECO:0000256" key="12">
    <source>
        <dbReference type="ARBA" id="ARBA00037628"/>
    </source>
</evidence>
<dbReference type="PANTHER" id="PTHR31297:SF39">
    <property type="entry name" value="GLUCAN ENDO-1,6-BETA-GLUCOSIDASE B"/>
    <property type="match status" value="1"/>
</dbReference>
<evidence type="ECO:0000256" key="18">
    <source>
        <dbReference type="SAM" id="SignalP"/>
    </source>
</evidence>
<dbReference type="Gene3D" id="3.20.20.80">
    <property type="entry name" value="Glycosidases"/>
    <property type="match status" value="1"/>
</dbReference>
<evidence type="ECO:0000313" key="20">
    <source>
        <dbReference type="EMBL" id="KAG9240085.1"/>
    </source>
</evidence>
<dbReference type="GO" id="GO:0009251">
    <property type="term" value="P:glucan catabolic process"/>
    <property type="evidence" value="ECO:0007669"/>
    <property type="project" value="TreeGrafter"/>
</dbReference>
<dbReference type="GO" id="GO:0071555">
    <property type="term" value="P:cell wall organization"/>
    <property type="evidence" value="ECO:0007669"/>
    <property type="project" value="UniProtKB-KW"/>
</dbReference>
<evidence type="ECO:0000256" key="17">
    <source>
        <dbReference type="RuleBase" id="RU361153"/>
    </source>
</evidence>
<accession>A0A9P7YUM0</accession>
<dbReference type="GO" id="GO:0005576">
    <property type="term" value="C:extracellular region"/>
    <property type="evidence" value="ECO:0007669"/>
    <property type="project" value="UniProtKB-SubCell"/>
</dbReference>
<dbReference type="GO" id="GO:0004338">
    <property type="term" value="F:glucan exo-1,3-beta-glucosidase activity"/>
    <property type="evidence" value="ECO:0007669"/>
    <property type="project" value="TreeGrafter"/>
</dbReference>
<feature type="chain" id="PRO_5040225552" description="glucan endo-1,6-beta-glucosidase" evidence="18">
    <location>
        <begin position="19"/>
        <end position="415"/>
    </location>
</feature>
<keyword evidence="9" id="KW-0961">Cell wall biogenesis/degradation</keyword>
<dbReference type="EC" id="3.2.1.75" evidence="13"/>
<evidence type="ECO:0000256" key="13">
    <source>
        <dbReference type="ARBA" id="ARBA00038935"/>
    </source>
</evidence>
<keyword evidence="6" id="KW-0325">Glycoprotein</keyword>
<evidence type="ECO:0000256" key="5">
    <source>
        <dbReference type="ARBA" id="ARBA00022801"/>
    </source>
</evidence>
<evidence type="ECO:0000256" key="4">
    <source>
        <dbReference type="ARBA" id="ARBA00022729"/>
    </source>
</evidence>
<feature type="signal peptide" evidence="18">
    <location>
        <begin position="1"/>
        <end position="18"/>
    </location>
</feature>
<dbReference type="FunFam" id="3.20.20.80:FF:000269">
    <property type="entry name" value="Probable glucan endo-1,6-beta-glucosidase B"/>
    <property type="match status" value="1"/>
</dbReference>
<evidence type="ECO:0000256" key="2">
    <source>
        <dbReference type="ARBA" id="ARBA00005641"/>
    </source>
</evidence>
<dbReference type="GO" id="GO:0009986">
    <property type="term" value="C:cell surface"/>
    <property type="evidence" value="ECO:0007669"/>
    <property type="project" value="TreeGrafter"/>
</dbReference>
<sequence length="415" mass="46532">MLYSLGYIALLFISSACGWMPEEHRSMTNKTGFNLFDTATDHNSTDKRWLPGSGKIRGVNLGSLFVIEPWINSDEWSSMGCGEQHSEFDCVIHLGQMQANAVFQSHWGSWITQADIAQMQSYGLNTIRIPVGYWMLESLVYADSENFPQGGFSYLEQVCGWASDAGFYIIIDMHGAPGAQVSQNADTGQWASTPGFYVSWQYNRATQFLSWLTQNIHSNNNFRNVGMIGIVNEPVQIADTTATMRQTYYPNAFNAIRAAESAAGVSANNYLHIQAMNQNWGSGDPNQYLTDLYFAAYDDHRYLKWANVEVSQASYISTSCTDTDAGGNTPTVVGEFSLSVPDDVQWTAAWDPSTQQAFYKQWFAAQVMTYERTAIGWVFWTWKTQLGDYRWSYQDAVTAGVIPVNPEDVYSYGAC</sequence>
<dbReference type="OrthoDB" id="1887033at2759"/>
<keyword evidence="3" id="KW-0964">Secreted</keyword>
<keyword evidence="5 17" id="KW-0378">Hydrolase</keyword>
<gene>
    <name evidence="20" type="ORF">BJ878DRAFT_321468</name>
</gene>
<comment type="subcellular location">
    <subcellularLocation>
        <location evidence="1">Secreted</location>
    </subcellularLocation>
</comment>
<evidence type="ECO:0000256" key="10">
    <source>
        <dbReference type="ARBA" id="ARBA00023326"/>
    </source>
</evidence>
<comment type="function">
    <text evidence="12">Beta-glucanases participate in the metabolism of beta-glucan, the main structural component of the cell wall. Acts on lutean, pustulan and 1,6-oligo-beta-D-glucosides.</text>
</comment>
<dbReference type="PANTHER" id="PTHR31297">
    <property type="entry name" value="GLUCAN ENDO-1,6-BETA-GLUCOSIDASE B"/>
    <property type="match status" value="1"/>
</dbReference>
<comment type="caution">
    <text evidence="20">The sequence shown here is derived from an EMBL/GenBank/DDBJ whole genome shotgun (WGS) entry which is preliminary data.</text>
</comment>
<keyword evidence="4 18" id="KW-0732">Signal</keyword>
<evidence type="ECO:0000256" key="3">
    <source>
        <dbReference type="ARBA" id="ARBA00022525"/>
    </source>
</evidence>
<dbReference type="SUPFAM" id="SSF51445">
    <property type="entry name" value="(Trans)glycosidases"/>
    <property type="match status" value="1"/>
</dbReference>
<protein>
    <recommendedName>
        <fullName evidence="13">glucan endo-1,6-beta-glucosidase</fullName>
        <ecNumber evidence="13">3.2.1.75</ecNumber>
    </recommendedName>
    <alternativeName>
        <fullName evidence="15">Beta-1,6-glucanase B</fullName>
    </alternativeName>
    <alternativeName>
        <fullName evidence="14">Endo-1,6-beta-D-glucanase B</fullName>
    </alternativeName>
    <alternativeName>
        <fullName evidence="16">Endo-1,6-beta-glucanase B</fullName>
    </alternativeName>
</protein>
<evidence type="ECO:0000256" key="11">
    <source>
        <dbReference type="ARBA" id="ARBA00036633"/>
    </source>
</evidence>
<evidence type="ECO:0000256" key="9">
    <source>
        <dbReference type="ARBA" id="ARBA00023316"/>
    </source>
</evidence>
<dbReference type="Proteomes" id="UP000887226">
    <property type="component" value="Unassembled WGS sequence"/>
</dbReference>
<name>A0A9P7YUM0_9HELO</name>
<dbReference type="InterPro" id="IPR050386">
    <property type="entry name" value="Glycosyl_hydrolase_5"/>
</dbReference>
<evidence type="ECO:0000256" key="15">
    <source>
        <dbReference type="ARBA" id="ARBA00042025"/>
    </source>
</evidence>
<dbReference type="AlphaFoldDB" id="A0A9P7YUM0"/>
<keyword evidence="7" id="KW-0119">Carbohydrate metabolism</keyword>
<keyword evidence="10" id="KW-0624">Polysaccharide degradation</keyword>
<evidence type="ECO:0000313" key="21">
    <source>
        <dbReference type="Proteomes" id="UP000887226"/>
    </source>
</evidence>
<comment type="similarity">
    <text evidence="2 17">Belongs to the glycosyl hydrolase 5 (cellulase A) family.</text>
</comment>
<evidence type="ECO:0000256" key="7">
    <source>
        <dbReference type="ARBA" id="ARBA00023277"/>
    </source>
</evidence>
<organism evidence="20 21">
    <name type="scientific">Calycina marina</name>
    <dbReference type="NCBI Taxonomy" id="1763456"/>
    <lineage>
        <taxon>Eukaryota</taxon>
        <taxon>Fungi</taxon>
        <taxon>Dikarya</taxon>
        <taxon>Ascomycota</taxon>
        <taxon>Pezizomycotina</taxon>
        <taxon>Leotiomycetes</taxon>
        <taxon>Helotiales</taxon>
        <taxon>Pezizellaceae</taxon>
        <taxon>Calycina</taxon>
    </lineage>
</organism>
<evidence type="ECO:0000259" key="19">
    <source>
        <dbReference type="Pfam" id="PF00150"/>
    </source>
</evidence>
<evidence type="ECO:0000256" key="1">
    <source>
        <dbReference type="ARBA" id="ARBA00004613"/>
    </source>
</evidence>
<feature type="domain" description="Glycoside hydrolase family 5" evidence="19">
    <location>
        <begin position="103"/>
        <end position="383"/>
    </location>
</feature>
<evidence type="ECO:0000256" key="16">
    <source>
        <dbReference type="ARBA" id="ARBA00043257"/>
    </source>
</evidence>
<evidence type="ECO:0000256" key="6">
    <source>
        <dbReference type="ARBA" id="ARBA00023180"/>
    </source>
</evidence>
<dbReference type="Pfam" id="PF00150">
    <property type="entry name" value="Cellulase"/>
    <property type="match status" value="1"/>
</dbReference>
<keyword evidence="21" id="KW-1185">Reference proteome</keyword>
<keyword evidence="8 17" id="KW-0326">Glycosidase</keyword>
<dbReference type="EMBL" id="MU254598">
    <property type="protein sequence ID" value="KAG9240085.1"/>
    <property type="molecule type" value="Genomic_DNA"/>
</dbReference>
<dbReference type="GO" id="GO:0046557">
    <property type="term" value="F:glucan endo-1,6-beta-glucosidase activity"/>
    <property type="evidence" value="ECO:0007669"/>
    <property type="project" value="UniProtKB-EC"/>
</dbReference>
<proteinExistence type="inferred from homology"/>
<dbReference type="InterPro" id="IPR017853">
    <property type="entry name" value="GH"/>
</dbReference>
<reference evidence="20" key="1">
    <citation type="journal article" date="2021" name="IMA Fungus">
        <title>Genomic characterization of three marine fungi, including Emericellopsis atlantica sp. nov. with signatures of a generalist lifestyle and marine biomass degradation.</title>
        <authorList>
            <person name="Hagestad O.C."/>
            <person name="Hou L."/>
            <person name="Andersen J.H."/>
            <person name="Hansen E.H."/>
            <person name="Altermark B."/>
            <person name="Li C."/>
            <person name="Kuhnert E."/>
            <person name="Cox R.J."/>
            <person name="Crous P.W."/>
            <person name="Spatafora J.W."/>
            <person name="Lail K."/>
            <person name="Amirebrahimi M."/>
            <person name="Lipzen A."/>
            <person name="Pangilinan J."/>
            <person name="Andreopoulos W."/>
            <person name="Hayes R.D."/>
            <person name="Ng V."/>
            <person name="Grigoriev I.V."/>
            <person name="Jackson S.A."/>
            <person name="Sutton T.D.S."/>
            <person name="Dobson A.D.W."/>
            <person name="Rama T."/>
        </authorList>
    </citation>
    <scope>NUCLEOTIDE SEQUENCE</scope>
    <source>
        <strain evidence="20">TRa3180A</strain>
    </source>
</reference>